<feature type="transmembrane region" description="Helical" evidence="17">
    <location>
        <begin position="6"/>
        <end position="22"/>
    </location>
</feature>
<keyword evidence="11 17" id="KW-0472">Membrane</keyword>
<evidence type="ECO:0000256" key="13">
    <source>
        <dbReference type="ARBA" id="ARBA00023310"/>
    </source>
</evidence>
<evidence type="ECO:0000256" key="8">
    <source>
        <dbReference type="ARBA" id="ARBA00022781"/>
    </source>
</evidence>
<sequence>MGIVIVNLIGLVVIIAVLLKYVRPPLAKAMKSQQDAVATQIAEHEQAKKRLAEARDAHANAVEEARATASQIREDARGDAQAIAEELSAQADSEVARIREHGTAQVELNRAALVRGLRADLGLASVELAGSAVREHLEDEAARKESIDRVIDELENMVGSDEARSRISAPADLVGLHSMRAASREAVRHLTEEFDSRTQDLDVDALTALAGDLADVVDVLNREHVLRKHLGEPSDDTESKTRLVDAVFGSSVREDTVALLRTAATGRWSQTADLTLAIERLARFALLIAAERGSSIDDVEDELFRLGRLLVAQPRLSALLSDQNAPVDGRVSLLDSVIDGKVDPTTKALVGQTVRLLRGQSAASAVSDLAELAAARRGETVAHVIAAVDPSPEQDERIASVLGRIYGRDISTQIEVDPELLGGLRIAIGDEVIDADVATKLARAAGELPS</sequence>
<dbReference type="NCBIfam" id="NF009961">
    <property type="entry name" value="PRK13428.1"/>
    <property type="match status" value="1"/>
</dbReference>
<keyword evidence="4 17" id="KW-0813">Transport</keyword>
<evidence type="ECO:0000256" key="4">
    <source>
        <dbReference type="ARBA" id="ARBA00022448"/>
    </source>
</evidence>
<comment type="function">
    <text evidence="17">Component of the F(0) channel, it forms part of the peripheral stalk, linking F(1) to F(0).</text>
</comment>
<keyword evidence="19" id="KW-0175">Coiled coil</keyword>
<accession>A0ABW3GF81</accession>
<evidence type="ECO:0000256" key="19">
    <source>
        <dbReference type="SAM" id="Coils"/>
    </source>
</evidence>
<evidence type="ECO:0000313" key="21">
    <source>
        <dbReference type="Proteomes" id="UP001597068"/>
    </source>
</evidence>
<reference evidence="21" key="1">
    <citation type="journal article" date="2019" name="Int. J. Syst. Evol. Microbiol.">
        <title>The Global Catalogue of Microorganisms (GCM) 10K type strain sequencing project: providing services to taxonomists for standard genome sequencing and annotation.</title>
        <authorList>
            <consortium name="The Broad Institute Genomics Platform"/>
            <consortium name="The Broad Institute Genome Sequencing Center for Infectious Disease"/>
            <person name="Wu L."/>
            <person name="Ma J."/>
        </authorList>
    </citation>
    <scope>NUCLEOTIDE SEQUENCE [LARGE SCALE GENOMIC DNA]</scope>
    <source>
        <strain evidence="21">CCUG 50873</strain>
    </source>
</reference>
<evidence type="ECO:0000256" key="14">
    <source>
        <dbReference type="ARBA" id="ARBA00024925"/>
    </source>
</evidence>
<evidence type="ECO:0000313" key="20">
    <source>
        <dbReference type="EMBL" id="MFD0927374.1"/>
    </source>
</evidence>
<dbReference type="RefSeq" id="WP_253649180.1">
    <property type="nucleotide sequence ID" value="NZ_BAAAMO010000005.1"/>
</dbReference>
<keyword evidence="13 17" id="KW-0066">ATP synthesis</keyword>
<keyword evidence="5 17" id="KW-1003">Cell membrane</keyword>
<dbReference type="Pfam" id="PF00213">
    <property type="entry name" value="OSCP"/>
    <property type="match status" value="1"/>
</dbReference>
<gene>
    <name evidence="17" type="primary">atpF</name>
    <name evidence="18" type="synonym">atpH</name>
    <name evidence="20" type="ORF">ACFQ04_16665</name>
</gene>
<dbReference type="HAMAP" id="MF_01398">
    <property type="entry name" value="ATP_synth_b_bprime"/>
    <property type="match status" value="1"/>
</dbReference>
<evidence type="ECO:0000256" key="3">
    <source>
        <dbReference type="ARBA" id="ARBA00010811"/>
    </source>
</evidence>
<protein>
    <recommendedName>
        <fullName evidence="17 18">Multifunctional fusion protein</fullName>
    </recommendedName>
    <domain>
        <recommendedName>
            <fullName evidence="17">ATP synthase subunit b</fullName>
        </recommendedName>
        <alternativeName>
            <fullName evidence="17">ATP synthase F(0) sector subunit b</fullName>
        </alternativeName>
        <alternativeName>
            <fullName evidence="17">ATPase subunit I</fullName>
        </alternativeName>
        <alternativeName>
            <fullName evidence="17">F-type ATPase subunit b</fullName>
            <shortName evidence="17">F-ATPase subunit b</shortName>
        </alternativeName>
    </domain>
    <domain>
        <recommendedName>
            <fullName evidence="18">ATP synthase subunit delta</fullName>
        </recommendedName>
        <alternativeName>
            <fullName evidence="18">ATP synthase F(1) sector subunit delta</fullName>
        </alternativeName>
        <alternativeName>
            <fullName evidence="18">F-type ATPase subunit delta</fullName>
            <shortName evidence="18">F-ATPase subunit delta</shortName>
        </alternativeName>
    </domain>
</protein>
<keyword evidence="8 17" id="KW-0375">Hydrogen ion transport</keyword>
<evidence type="ECO:0000256" key="11">
    <source>
        <dbReference type="ARBA" id="ARBA00023136"/>
    </source>
</evidence>
<keyword evidence="18" id="KW-0139">CF(1)</keyword>
<keyword evidence="10 17" id="KW-0406">Ion transport</keyword>
<comment type="subunit">
    <text evidence="16 17">F-type ATPases have 2 components, F(1) - the catalytic core - and F(0) - the membrane proton channel. F(1) has five subunits: alpha(3), beta(3), gamma(1), delta(1), epsilon(1). F(0) has three main subunits: a(1), b(2) and c(10-14). The alpha and beta chains form an alternating ring which encloses part of the gamma chain. F(1) is attached to F(0) by a central stalk formed by the gamma and epsilon chains, while a peripheral stalk is formed by the delta and b chains.</text>
</comment>
<evidence type="ECO:0000256" key="18">
    <source>
        <dbReference type="HAMAP-Rule" id="MF_01416"/>
    </source>
</evidence>
<name>A0ABW3GF81_9NOCA</name>
<comment type="subcellular location">
    <subcellularLocation>
        <location evidence="18">Cell membrane</location>
        <topology evidence="18">Peripheral membrane protein</topology>
    </subcellularLocation>
    <subcellularLocation>
        <location evidence="1 17">Cell membrane</location>
        <topology evidence="1 17">Single-pass membrane protein</topology>
    </subcellularLocation>
</comment>
<dbReference type="SUPFAM" id="SSF81573">
    <property type="entry name" value="F1F0 ATP synthase subunit B, membrane domain"/>
    <property type="match status" value="1"/>
</dbReference>
<dbReference type="Proteomes" id="UP001597068">
    <property type="component" value="Unassembled WGS sequence"/>
</dbReference>
<dbReference type="InterPro" id="IPR000711">
    <property type="entry name" value="ATPase_OSCP/dsu"/>
</dbReference>
<evidence type="ECO:0000256" key="1">
    <source>
        <dbReference type="ARBA" id="ARBA00004162"/>
    </source>
</evidence>
<dbReference type="NCBIfam" id="NF009967">
    <property type="entry name" value="PRK13430.1"/>
    <property type="match status" value="1"/>
</dbReference>
<evidence type="ECO:0000256" key="17">
    <source>
        <dbReference type="HAMAP-Rule" id="MF_01398"/>
    </source>
</evidence>
<dbReference type="CDD" id="cd06503">
    <property type="entry name" value="ATP-synt_Fo_b"/>
    <property type="match status" value="1"/>
</dbReference>
<evidence type="ECO:0000256" key="15">
    <source>
        <dbReference type="ARBA" id="ARBA00025198"/>
    </source>
</evidence>
<keyword evidence="9 17" id="KW-1133">Transmembrane helix</keyword>
<feature type="coiled-coil region" evidence="19">
    <location>
        <begin position="37"/>
        <end position="64"/>
    </location>
</feature>
<evidence type="ECO:0000256" key="9">
    <source>
        <dbReference type="ARBA" id="ARBA00022989"/>
    </source>
</evidence>
<keyword evidence="6 17" id="KW-0138">CF(0)</keyword>
<dbReference type="InterPro" id="IPR028987">
    <property type="entry name" value="ATP_synth_B-like_membr_sf"/>
</dbReference>
<dbReference type="HAMAP" id="MF_01416">
    <property type="entry name" value="ATP_synth_delta_bact"/>
    <property type="match status" value="1"/>
</dbReference>
<evidence type="ECO:0000256" key="5">
    <source>
        <dbReference type="ARBA" id="ARBA00022475"/>
    </source>
</evidence>
<evidence type="ECO:0000256" key="10">
    <source>
        <dbReference type="ARBA" id="ARBA00023065"/>
    </source>
</evidence>
<evidence type="ECO:0000256" key="16">
    <source>
        <dbReference type="ARBA" id="ARBA00025830"/>
    </source>
</evidence>
<evidence type="ECO:0000256" key="2">
    <source>
        <dbReference type="ARBA" id="ARBA00010377"/>
    </source>
</evidence>
<organism evidence="20 21">
    <name type="scientific">Williamsia deligens</name>
    <dbReference type="NCBI Taxonomy" id="321325"/>
    <lineage>
        <taxon>Bacteria</taxon>
        <taxon>Bacillati</taxon>
        <taxon>Actinomycetota</taxon>
        <taxon>Actinomycetes</taxon>
        <taxon>Mycobacteriales</taxon>
        <taxon>Nocardiaceae</taxon>
        <taxon>Williamsia</taxon>
    </lineage>
</organism>
<comment type="similarity">
    <text evidence="18">Belongs to the ATPase delta chain family.</text>
</comment>
<comment type="similarity">
    <text evidence="17">Belongs to the ATPase B chain family.</text>
</comment>
<comment type="similarity">
    <text evidence="2">In the C-terminal section; belongs to the ATPase delta chain family.</text>
</comment>
<dbReference type="Pfam" id="PF00430">
    <property type="entry name" value="ATP-synt_B"/>
    <property type="match status" value="1"/>
</dbReference>
<comment type="function">
    <text evidence="15 17">F(1)F(0) ATP synthase produces ATP from ADP in the presence of a proton or sodium gradient. F-type ATPases consist of two structural domains, F(1) containing the extramembraneous catalytic core and F(0) containing the membrane proton channel, linked together by a central stalk and a peripheral stalk. During catalysis, ATP synthesis in the catalytic domain of F(1) is coupled via a rotary mechanism of the central stalk subunits to proton translocation.</text>
</comment>
<evidence type="ECO:0000256" key="12">
    <source>
        <dbReference type="ARBA" id="ARBA00023268"/>
    </source>
</evidence>
<evidence type="ECO:0000256" key="6">
    <source>
        <dbReference type="ARBA" id="ARBA00022547"/>
    </source>
</evidence>
<dbReference type="InterPro" id="IPR002146">
    <property type="entry name" value="ATP_synth_b/b'su_bac/chlpt"/>
</dbReference>
<dbReference type="PANTHER" id="PTHR11910">
    <property type="entry name" value="ATP SYNTHASE DELTA CHAIN"/>
    <property type="match status" value="1"/>
</dbReference>
<dbReference type="NCBIfam" id="TIGR01144">
    <property type="entry name" value="ATP_synt_b"/>
    <property type="match status" value="1"/>
</dbReference>
<dbReference type="InterPro" id="IPR005864">
    <property type="entry name" value="ATP_synth_F0_bsu_bac"/>
</dbReference>
<keyword evidence="21" id="KW-1185">Reference proteome</keyword>
<comment type="function">
    <text evidence="18">This protein is part of the stalk that links CF(0) to CF(1). It either transmits conformational changes from CF(0) to CF(1) or is implicated in proton conduction.</text>
</comment>
<proteinExistence type="inferred from homology"/>
<keyword evidence="12" id="KW-0511">Multifunctional enzyme</keyword>
<keyword evidence="7 17" id="KW-0812">Transmembrane</keyword>
<evidence type="ECO:0000256" key="7">
    <source>
        <dbReference type="ARBA" id="ARBA00022692"/>
    </source>
</evidence>
<dbReference type="EMBL" id="JBHTIL010000004">
    <property type="protein sequence ID" value="MFD0927374.1"/>
    <property type="molecule type" value="Genomic_DNA"/>
</dbReference>
<comment type="caution">
    <text evidence="20">The sequence shown here is derived from an EMBL/GenBank/DDBJ whole genome shotgun (WGS) entry which is preliminary data.</text>
</comment>
<comment type="similarity">
    <text evidence="3">In the N-terminal section; belongs to the ATPase B chain family.</text>
</comment>
<comment type="function">
    <text evidence="14">This fusion protein includes a component of the F(0) channel (subunit b) and of the F(1) subunit (subunit delta). Two copies of subunit b and one of delta together form the peripheral 'stator' stalk which links F(1) to F(0).</text>
</comment>